<accession>A0A0P0RMC7</accession>
<organism evidence="2 3">
    <name type="scientific">Paraburkholderia caribensis MBA4</name>
    <dbReference type="NCBI Taxonomy" id="1323664"/>
    <lineage>
        <taxon>Bacteria</taxon>
        <taxon>Pseudomonadati</taxon>
        <taxon>Pseudomonadota</taxon>
        <taxon>Betaproteobacteria</taxon>
        <taxon>Burkholderiales</taxon>
        <taxon>Burkholderiaceae</taxon>
        <taxon>Paraburkholderia</taxon>
    </lineage>
</organism>
<evidence type="ECO:0000313" key="2">
    <source>
        <dbReference type="EMBL" id="ALL70008.1"/>
    </source>
</evidence>
<gene>
    <name evidence="2" type="ORF">K788_0001634</name>
</gene>
<reference evidence="2 3" key="1">
    <citation type="journal article" date="2014" name="Genome Announc.">
        <title>Draft Genome Sequence of the Haloacid-Degrading Burkholderia caribensis Strain MBA4.</title>
        <authorList>
            <person name="Pan Y."/>
            <person name="Kong K.F."/>
            <person name="Tsang J.S."/>
        </authorList>
    </citation>
    <scope>NUCLEOTIDE SEQUENCE [LARGE SCALE GENOMIC DNA]</scope>
    <source>
        <strain evidence="2 3">MBA4</strain>
        <plasmid evidence="3">Plasmid</plasmid>
    </source>
</reference>
<proteinExistence type="predicted"/>
<sequence length="63" mass="7168">MSGRGQTGGREGGGKNTDRKTATAAQRFLHDDDLHSVWERTLWRRVNGSQSGPQWSYRPIRIK</sequence>
<feature type="compositionally biased region" description="Basic and acidic residues" evidence="1">
    <location>
        <begin position="12"/>
        <end position="21"/>
    </location>
</feature>
<dbReference type="EMBL" id="CP012748">
    <property type="protein sequence ID" value="ALL70008.1"/>
    <property type="molecule type" value="Genomic_DNA"/>
</dbReference>
<dbReference type="Proteomes" id="UP000019146">
    <property type="component" value="Plasmid unnamed"/>
</dbReference>
<keyword evidence="2" id="KW-0614">Plasmid</keyword>
<feature type="compositionally biased region" description="Gly residues" evidence="1">
    <location>
        <begin position="1"/>
        <end position="11"/>
    </location>
</feature>
<feature type="region of interest" description="Disordered" evidence="1">
    <location>
        <begin position="1"/>
        <end position="27"/>
    </location>
</feature>
<evidence type="ECO:0000256" key="1">
    <source>
        <dbReference type="SAM" id="MobiDB-lite"/>
    </source>
</evidence>
<geneLocation type="plasmid" evidence="3"/>
<evidence type="ECO:0000313" key="3">
    <source>
        <dbReference type="Proteomes" id="UP000019146"/>
    </source>
</evidence>
<protein>
    <submittedName>
        <fullName evidence="2">Uncharacterized protein</fullName>
    </submittedName>
</protein>
<dbReference type="KEGG" id="bcai:K788_0001634"/>
<dbReference type="AlphaFoldDB" id="A0A0P0RMC7"/>
<name>A0A0P0RMC7_9BURK</name>